<dbReference type="InterPro" id="IPR036397">
    <property type="entry name" value="RNaseH_sf"/>
</dbReference>
<dbReference type="Gene3D" id="3.30.420.10">
    <property type="entry name" value="Ribonuclease H-like superfamily/Ribonuclease H"/>
    <property type="match status" value="1"/>
</dbReference>
<dbReference type="Proteomes" id="UP001174136">
    <property type="component" value="Unassembled WGS sequence"/>
</dbReference>
<protein>
    <recommendedName>
        <fullName evidence="1">Integrase catalytic domain-containing protein</fullName>
    </recommendedName>
</protein>
<gene>
    <name evidence="2" type="ORF">N1851_002467</name>
</gene>
<name>A0AA47P8M9_MERPO</name>
<organism evidence="2 3">
    <name type="scientific">Merluccius polli</name>
    <name type="common">Benguela hake</name>
    <name type="synonym">Merluccius cadenati</name>
    <dbReference type="NCBI Taxonomy" id="89951"/>
    <lineage>
        <taxon>Eukaryota</taxon>
        <taxon>Metazoa</taxon>
        <taxon>Chordata</taxon>
        <taxon>Craniata</taxon>
        <taxon>Vertebrata</taxon>
        <taxon>Euteleostomi</taxon>
        <taxon>Actinopterygii</taxon>
        <taxon>Neopterygii</taxon>
        <taxon>Teleostei</taxon>
        <taxon>Neoteleostei</taxon>
        <taxon>Acanthomorphata</taxon>
        <taxon>Zeiogadaria</taxon>
        <taxon>Gadariae</taxon>
        <taxon>Gadiformes</taxon>
        <taxon>Gadoidei</taxon>
        <taxon>Merlucciidae</taxon>
        <taxon>Merluccius</taxon>
    </lineage>
</organism>
<reference evidence="2" key="1">
    <citation type="journal article" date="2023" name="Front. Mar. Sci.">
        <title>A new Merluccius polli reference genome to investigate the effects of global change in West African waters.</title>
        <authorList>
            <person name="Mateo J.L."/>
            <person name="Blanco-Fernandez C."/>
            <person name="Garcia-Vazquez E."/>
            <person name="Machado-Schiaffino G."/>
        </authorList>
    </citation>
    <scope>NUCLEOTIDE SEQUENCE</scope>
    <source>
        <strain evidence="2">C29</strain>
        <tissue evidence="2">Fin</tissue>
    </source>
</reference>
<dbReference type="PROSITE" id="PS50994">
    <property type="entry name" value="INTEGRASE"/>
    <property type="match status" value="1"/>
</dbReference>
<evidence type="ECO:0000259" key="1">
    <source>
        <dbReference type="PROSITE" id="PS50994"/>
    </source>
</evidence>
<sequence length="291" mass="32959">MNTDSFLMALRRFIARRGKPFELLSDRGTNFIGGTGELEEAYQALTPDLHAILAKQKISFKFNPPHTPHFGGTWEREIRSIKIALENTIGAQSVPEEVLRMVFIEIEGVLNTKSLGYVSTDVADPDPVIPNLLLMGRHDASLPLVTYPDSELCSRRQWRHSQILTDHFWAHFLRNDLPSLQPRQKWRTDHPDLQLDTVVLIVDPQLPRSLWPVGKVISLHPSPDGRFRVAAVQVGVKRYTRPVGRLIPLLALPEPPRPPTQIRHTNLGTAVWKIFCSLLTSVVRGSFKVKK</sequence>
<dbReference type="InterPro" id="IPR040676">
    <property type="entry name" value="DUF5641"/>
</dbReference>
<dbReference type="EMBL" id="JAOPHQ010000297">
    <property type="protein sequence ID" value="KAK0155196.1"/>
    <property type="molecule type" value="Genomic_DNA"/>
</dbReference>
<evidence type="ECO:0000313" key="2">
    <source>
        <dbReference type="EMBL" id="KAK0155196.1"/>
    </source>
</evidence>
<dbReference type="GO" id="GO:0015074">
    <property type="term" value="P:DNA integration"/>
    <property type="evidence" value="ECO:0007669"/>
    <property type="project" value="InterPro"/>
</dbReference>
<proteinExistence type="predicted"/>
<keyword evidence="3" id="KW-1185">Reference proteome</keyword>
<dbReference type="AlphaFoldDB" id="A0AA47P8M9"/>
<dbReference type="Pfam" id="PF18701">
    <property type="entry name" value="DUF5641"/>
    <property type="match status" value="1"/>
</dbReference>
<dbReference type="GO" id="GO:0003676">
    <property type="term" value="F:nucleic acid binding"/>
    <property type="evidence" value="ECO:0007669"/>
    <property type="project" value="InterPro"/>
</dbReference>
<dbReference type="PANTHER" id="PTHR47331">
    <property type="entry name" value="PHD-TYPE DOMAIN-CONTAINING PROTEIN"/>
    <property type="match status" value="1"/>
</dbReference>
<feature type="domain" description="Integrase catalytic" evidence="1">
    <location>
        <begin position="1"/>
        <end position="133"/>
    </location>
</feature>
<dbReference type="InterPro" id="IPR012337">
    <property type="entry name" value="RNaseH-like_sf"/>
</dbReference>
<dbReference type="SUPFAM" id="SSF53098">
    <property type="entry name" value="Ribonuclease H-like"/>
    <property type="match status" value="1"/>
</dbReference>
<comment type="caution">
    <text evidence="2">The sequence shown here is derived from an EMBL/GenBank/DDBJ whole genome shotgun (WGS) entry which is preliminary data.</text>
</comment>
<dbReference type="InterPro" id="IPR001584">
    <property type="entry name" value="Integrase_cat-core"/>
</dbReference>
<accession>A0AA47P8M9</accession>
<evidence type="ECO:0000313" key="3">
    <source>
        <dbReference type="Proteomes" id="UP001174136"/>
    </source>
</evidence>